<dbReference type="EMBL" id="WKZA01000018">
    <property type="protein sequence ID" value="MSA94575.1"/>
    <property type="molecule type" value="Genomic_DNA"/>
</dbReference>
<keyword evidence="2" id="KW-0326">Glycosidase</keyword>
<reference evidence="3" key="2">
    <citation type="journal article" date="2019" name="Int. J. Syst. Evol. Microbiol.">
        <title>Gordonibacter faecihominis is a later heterotypic synonym of Gordonibacter urolithinfaciens.</title>
        <authorList>
            <person name="Danylec N."/>
            <person name="Stoll D.A."/>
            <person name="Huch M."/>
        </authorList>
    </citation>
    <scope>NUCLEOTIDE SEQUENCE</scope>
    <source>
        <strain evidence="3">DSM 27213</strain>
    </source>
</reference>
<evidence type="ECO:0000313" key="2">
    <source>
        <dbReference type="EMBL" id="MSA94575.1"/>
    </source>
</evidence>
<dbReference type="Gene3D" id="3.40.470.10">
    <property type="entry name" value="Uracil-DNA glycosylase-like domain"/>
    <property type="match status" value="1"/>
</dbReference>
<evidence type="ECO:0000313" key="5">
    <source>
        <dbReference type="Proteomes" id="UP000462865"/>
    </source>
</evidence>
<dbReference type="NCBIfam" id="TIGR04274">
    <property type="entry name" value="hypoxanDNAglyco"/>
    <property type="match status" value="1"/>
</dbReference>
<feature type="domain" description="Uracil-DNA glycosylase-like" evidence="1">
    <location>
        <begin position="11"/>
        <end position="159"/>
    </location>
</feature>
<reference evidence="3" key="3">
    <citation type="journal article" date="2019" name="Microbiol. Resour. Announc.">
        <title>Draft Genome Sequences of Type Strains of Gordonibacter faecihominis, Paraeggerthella hongkongensis, Parvibacter caecicola,Slackia equolifaciens, Slackia faecicanis, and Slackia isoflavoniconvertens.</title>
        <authorList>
            <person name="Danylec N."/>
            <person name="Stoll D.A."/>
            <person name="Dotsch A."/>
            <person name="Huch M."/>
        </authorList>
    </citation>
    <scope>NUCLEOTIDE SEQUENCE</scope>
    <source>
        <strain evidence="3">DSM 27213</strain>
    </source>
</reference>
<dbReference type="InterPro" id="IPR036895">
    <property type="entry name" value="Uracil-DNA_glycosylase-like_sf"/>
</dbReference>
<dbReference type="InterPro" id="IPR005122">
    <property type="entry name" value="Uracil-DNA_glycosylase-like"/>
</dbReference>
<comment type="caution">
    <text evidence="3">The sequence shown here is derived from an EMBL/GenBank/DDBJ whole genome shotgun (WGS) entry which is preliminary data.</text>
</comment>
<dbReference type="AlphaFoldDB" id="A0A423UK04"/>
<gene>
    <name evidence="3" type="ORF">DMP12_08405</name>
    <name evidence="2" type="ORF">GKG38_05775</name>
</gene>
<dbReference type="EMBL" id="QIBW01000008">
    <property type="protein sequence ID" value="ROT89756.1"/>
    <property type="molecule type" value="Genomic_DNA"/>
</dbReference>
<evidence type="ECO:0000313" key="3">
    <source>
        <dbReference type="EMBL" id="ROT89756.1"/>
    </source>
</evidence>
<keyword evidence="2" id="KW-0378">Hydrolase</keyword>
<dbReference type="SMART" id="SM00987">
    <property type="entry name" value="UreE_C"/>
    <property type="match status" value="1"/>
</dbReference>
<dbReference type="GO" id="GO:0033958">
    <property type="term" value="F:DNA-deoxyinosine glycosylase activity"/>
    <property type="evidence" value="ECO:0007669"/>
    <property type="project" value="UniProtKB-EC"/>
</dbReference>
<dbReference type="Proteomes" id="UP000462865">
    <property type="component" value="Unassembled WGS sequence"/>
</dbReference>
<evidence type="ECO:0000313" key="4">
    <source>
        <dbReference type="Proteomes" id="UP000285258"/>
    </source>
</evidence>
<accession>A0A423UK04</accession>
<dbReference type="GeneID" id="97353570"/>
<dbReference type="Pfam" id="PF03167">
    <property type="entry name" value="UDG"/>
    <property type="match status" value="1"/>
</dbReference>
<protein>
    <submittedName>
        <fullName evidence="3">DNA-deoxyinosine glycosylase</fullName>
        <ecNumber evidence="2">3.2.2.15</ecNumber>
    </submittedName>
</protein>
<dbReference type="Proteomes" id="UP000285258">
    <property type="component" value="Unassembled WGS sequence"/>
</dbReference>
<dbReference type="InterPro" id="IPR026353">
    <property type="entry name" value="Hypoxan-DNA_Glyclase"/>
</dbReference>
<name>A0A423UK04_9ACTN</name>
<dbReference type="SUPFAM" id="SSF52141">
    <property type="entry name" value="Uracil-DNA glycosylase-like"/>
    <property type="match status" value="1"/>
</dbReference>
<organism evidence="3 4">
    <name type="scientific">Gordonibacter urolithinfaciens</name>
    <dbReference type="NCBI Taxonomy" id="1335613"/>
    <lineage>
        <taxon>Bacteria</taxon>
        <taxon>Bacillati</taxon>
        <taxon>Actinomycetota</taxon>
        <taxon>Coriobacteriia</taxon>
        <taxon>Eggerthellales</taxon>
        <taxon>Eggerthellaceae</taxon>
        <taxon>Gordonibacter</taxon>
    </lineage>
</organism>
<dbReference type="RefSeq" id="WP_096226941.1">
    <property type="nucleotide sequence ID" value="NZ_BAABZN010000001.1"/>
</dbReference>
<dbReference type="EC" id="3.2.2.15" evidence="2"/>
<sequence>MEPTHIEHPLEPIFDARSRVLVLGTMPSPKSREAGFYYAHPQNRFWKVMAALFEEPEPLGNEARAAFMLERRVALWDVLASCTIEGASDASISNARPNDLSRIGLAAPLEAVFTTGSKATGLYRRFCAGMLPGVPHVGLPSTSPANARMRLADLVEAYRPLRDALRRSA</sequence>
<proteinExistence type="predicted"/>
<reference evidence="4" key="1">
    <citation type="submission" date="2018-05" db="EMBL/GenBank/DDBJ databases">
        <title>Genome Sequencing of selected type strains of the family Eggerthellaceae.</title>
        <authorList>
            <person name="Danylec N."/>
            <person name="Stoll D.A."/>
            <person name="Doetsch A."/>
            <person name="Huch M."/>
        </authorList>
    </citation>
    <scope>NUCLEOTIDE SEQUENCE [LARGE SCALE GENOMIC DNA]</scope>
    <source>
        <strain evidence="4">DSM 27213</strain>
    </source>
</reference>
<evidence type="ECO:0000259" key="1">
    <source>
        <dbReference type="SMART" id="SM00986"/>
    </source>
</evidence>
<reference evidence="2 5" key="4">
    <citation type="journal article" date="2019" name="Nat. Med.">
        <title>A library of human gut bacterial isolates paired with longitudinal multiomics data enables mechanistic microbiome research.</title>
        <authorList>
            <person name="Poyet M."/>
            <person name="Groussin M."/>
            <person name="Gibbons S.M."/>
            <person name="Avila-Pacheco J."/>
            <person name="Jiang X."/>
            <person name="Kearney S.M."/>
            <person name="Perrotta A.R."/>
            <person name="Berdy B."/>
            <person name="Zhao S."/>
            <person name="Lieberman T.D."/>
            <person name="Swanson P.K."/>
            <person name="Smith M."/>
            <person name="Roesemann S."/>
            <person name="Alexander J.E."/>
            <person name="Rich S.A."/>
            <person name="Livny J."/>
            <person name="Vlamakis H."/>
            <person name="Clish C."/>
            <person name="Bullock K."/>
            <person name="Deik A."/>
            <person name="Scott J."/>
            <person name="Pierce K.A."/>
            <person name="Xavier R.J."/>
            <person name="Alm E.J."/>
        </authorList>
    </citation>
    <scope>NUCLEOTIDE SEQUENCE [LARGE SCALE GENOMIC DNA]</scope>
    <source>
        <strain evidence="2 5">BIOML-A1</strain>
    </source>
</reference>
<dbReference type="SMART" id="SM00986">
    <property type="entry name" value="UDG"/>
    <property type="match status" value="1"/>
</dbReference>
<dbReference type="CDD" id="cd10032">
    <property type="entry name" value="UDG-F6_HDG"/>
    <property type="match status" value="1"/>
</dbReference>